<dbReference type="EMBL" id="CP027666">
    <property type="protein sequence ID" value="AVO35715.1"/>
    <property type="molecule type" value="Genomic_DNA"/>
</dbReference>
<dbReference type="AlphaFoldDB" id="A0A2S0MIJ8"/>
<dbReference type="SUPFAM" id="SSF49313">
    <property type="entry name" value="Cadherin-like"/>
    <property type="match status" value="1"/>
</dbReference>
<proteinExistence type="predicted"/>
<sequence>MALGLSLAALLAGCGGGGGSAGNTQLEYKISLRADTVALPVNIGNIGPSIGTNAPYTTVLHVTATEGGNPIIGTKDAFACNIDAGVNVGALYYLDGDPAHETDVNGQKVPNAYRSITLDSNSGGNSFHFHAGNTRGVATITCSITNPRDNQVSATSVQIVVGNGGAPAVGMPASVALEAASGYLGAQNNPNNVRNTVSLQAMLRDEVGQWVADTSTPNLQVYIQASDAAAGARLIRDRQSGTVIMTNTRNGIADFSLSSGSNIGVITLVLVADRADNNVANGIQDPIIQRMVIPVVNGIAQKPLSVQAQSVTATCRQEVSTPLVASDGLPPYQWSVVGKMPAGLSLTPDGLVTGVPVLVNGAGAGSYQVAVQVTDANGSSQVTTLTVDVQAGDCKPLTINSSSLSVTKGTSFAFALSASGGKSPYKWGAPVALPTGLFLNGDTGILSGAINTAGSYPIVIQVTDGDGIVVVANMTVSVTNPTATTTP</sequence>
<evidence type="ECO:0000313" key="2">
    <source>
        <dbReference type="Proteomes" id="UP000239709"/>
    </source>
</evidence>
<dbReference type="InterPro" id="IPR013783">
    <property type="entry name" value="Ig-like_fold"/>
</dbReference>
<evidence type="ECO:0000313" key="1">
    <source>
        <dbReference type="EMBL" id="AVO35715.1"/>
    </source>
</evidence>
<dbReference type="InterPro" id="IPR015919">
    <property type="entry name" value="Cadherin-like_sf"/>
</dbReference>
<protein>
    <submittedName>
        <fullName evidence="1">Ig family protein</fullName>
    </submittedName>
</protein>
<dbReference type="GO" id="GO:0005509">
    <property type="term" value="F:calcium ion binding"/>
    <property type="evidence" value="ECO:0007669"/>
    <property type="project" value="InterPro"/>
</dbReference>
<keyword evidence="2" id="KW-1185">Reference proteome</keyword>
<organism evidence="1 2">
    <name type="scientific">Ottowia oryzae</name>
    <dbReference type="NCBI Taxonomy" id="2109914"/>
    <lineage>
        <taxon>Bacteria</taxon>
        <taxon>Pseudomonadati</taxon>
        <taxon>Pseudomonadota</taxon>
        <taxon>Betaproteobacteria</taxon>
        <taxon>Burkholderiales</taxon>
        <taxon>Comamonadaceae</taxon>
        <taxon>Ottowia</taxon>
    </lineage>
</organism>
<dbReference type="KEGG" id="otk:C6570_16905"/>
<accession>A0A2S0MIJ8</accession>
<dbReference type="GO" id="GO:0016020">
    <property type="term" value="C:membrane"/>
    <property type="evidence" value="ECO:0007669"/>
    <property type="project" value="InterPro"/>
</dbReference>
<dbReference type="Gene3D" id="2.60.40.10">
    <property type="entry name" value="Immunoglobulins"/>
    <property type="match status" value="2"/>
</dbReference>
<name>A0A2S0MIJ8_9BURK</name>
<dbReference type="Pfam" id="PF05345">
    <property type="entry name" value="He_PIG"/>
    <property type="match status" value="2"/>
</dbReference>
<dbReference type="Proteomes" id="UP000239709">
    <property type="component" value="Chromosome"/>
</dbReference>
<reference evidence="1 2" key="1">
    <citation type="submission" date="2018-03" db="EMBL/GenBank/DDBJ databases">
        <title>Genome sequencing of Ottowia sp.</title>
        <authorList>
            <person name="Kim S.-J."/>
            <person name="Heo J."/>
            <person name="Kwon S.-W."/>
        </authorList>
    </citation>
    <scope>NUCLEOTIDE SEQUENCE [LARGE SCALE GENOMIC DNA]</scope>
    <source>
        <strain evidence="1 2">KADR8-3</strain>
    </source>
</reference>
<gene>
    <name evidence="1" type="ORF">C6570_16905</name>
</gene>